<evidence type="ECO:0008006" key="6">
    <source>
        <dbReference type="Google" id="ProtNLM"/>
    </source>
</evidence>
<feature type="region of interest" description="Disordered" evidence="1">
    <location>
        <begin position="373"/>
        <end position="416"/>
    </location>
</feature>
<dbReference type="Gene3D" id="3.40.630.150">
    <property type="entry name" value="Malonyl-CoA decarboxylase, catalytic domain"/>
    <property type="match status" value="2"/>
</dbReference>
<proteinExistence type="predicted"/>
<dbReference type="PANTHER" id="PTHR28641:SF1">
    <property type="entry name" value="MALONYL-COA DECARBOXYLASE, MITOCHONDRIAL"/>
    <property type="match status" value="1"/>
</dbReference>
<evidence type="ECO:0000259" key="3">
    <source>
        <dbReference type="Pfam" id="PF17408"/>
    </source>
</evidence>
<dbReference type="Pfam" id="PF17408">
    <property type="entry name" value="MCD_N"/>
    <property type="match status" value="1"/>
</dbReference>
<feature type="region of interest" description="Disordered" evidence="1">
    <location>
        <begin position="268"/>
        <end position="303"/>
    </location>
</feature>
<dbReference type="Pfam" id="PF05292">
    <property type="entry name" value="MCD"/>
    <property type="match status" value="2"/>
</dbReference>
<dbReference type="InterPro" id="IPR042303">
    <property type="entry name" value="Malonyl_CoA_deC_C_sf"/>
</dbReference>
<evidence type="ECO:0000313" key="5">
    <source>
        <dbReference type="Proteomes" id="UP001165090"/>
    </source>
</evidence>
<keyword evidence="5" id="KW-1185">Reference proteome</keyword>
<organism evidence="4 5">
    <name type="scientific">Volvox africanus</name>
    <dbReference type="NCBI Taxonomy" id="51714"/>
    <lineage>
        <taxon>Eukaryota</taxon>
        <taxon>Viridiplantae</taxon>
        <taxon>Chlorophyta</taxon>
        <taxon>core chlorophytes</taxon>
        <taxon>Chlorophyceae</taxon>
        <taxon>CS clade</taxon>
        <taxon>Chlamydomonadales</taxon>
        <taxon>Volvocaceae</taxon>
        <taxon>Volvox</taxon>
    </lineage>
</organism>
<evidence type="ECO:0000313" key="4">
    <source>
        <dbReference type="EMBL" id="GLI61068.1"/>
    </source>
</evidence>
<feature type="region of interest" description="Disordered" evidence="1">
    <location>
        <begin position="504"/>
        <end position="531"/>
    </location>
</feature>
<feature type="domain" description="Malonyl-CoA decarboxylase C-terminal" evidence="2">
    <location>
        <begin position="530"/>
        <end position="603"/>
    </location>
</feature>
<dbReference type="InterPro" id="IPR038917">
    <property type="entry name" value="Malonyl_CoA_deC"/>
</dbReference>
<dbReference type="EMBL" id="BSDZ01000009">
    <property type="protein sequence ID" value="GLI61068.1"/>
    <property type="molecule type" value="Genomic_DNA"/>
</dbReference>
<protein>
    <recommendedName>
        <fullName evidence="6">Malonyl-CoA decarboxylase C-terminal domain-containing protein</fullName>
    </recommendedName>
</protein>
<dbReference type="PANTHER" id="PTHR28641">
    <property type="match status" value="1"/>
</dbReference>
<sequence>MQAYRELQNPQERLAFLSLVSQEMGMSVAEVRSAVRLWDAIMIRPSLPPAVAAPAGALASRAPAAAGQETAPTTSVPNSPLAHVSGGSSSRGGGDGGFGGIEFSSDVLFRAADRISNACRPLYTQLFLPISQAPQGMKCLVDLRADLLHLTTDQQQLAHPVPPEMKAQLRAMAEHLRQSLAEWFSVGLLHLQPISWEESSAALLERVMQCEAVHPLSSWEDLRRRLGPRRRVFAFTHPCMPGEPLVVLHTALMSKPADAMSDILDEQGVSKQVRQQQQQQRQEQEQRPRHQAQPLTKASHPDMQELPSTAVFYSISSSQPGLRGIDLGQFLIKRVAERLIAEHPSIRQLVTLSPLPNFRSWLISRLRQEQVMAAASTPPRPPSCLPSQVQAGAGDADRTSSSSSSSTGGEGGDTPLLHVKEAEAVVRLAGAMGWTTGAAHKAKGRDAGSASCVAHTGVTGAVDADTDPRMDAAAAAAAAAALCWLLEGDRWLFHGGGGHLPSEAFGDAPGDTRLAAGGGGGGNGGGSDEVCDETSAERVLRPLLMRLAARYLALETRRRFALCPVAHFHLRNGALMWRLNWRADTSSLGLSRSFGIMVNYEYDLSSMYDNNWKYIMLHEVQAHPQVLELL</sequence>
<feature type="domain" description="Malonyl-CoA decarboxylase N-terminal" evidence="3">
    <location>
        <begin position="110"/>
        <end position="184"/>
    </location>
</feature>
<dbReference type="InterPro" id="IPR035372">
    <property type="entry name" value="MCD_N"/>
</dbReference>
<accession>A0ABQ5RTY1</accession>
<reference evidence="4 5" key="1">
    <citation type="journal article" date="2023" name="IScience">
        <title>Expanded male sex-determining region conserved during the evolution of homothallism in the green alga Volvox.</title>
        <authorList>
            <person name="Yamamoto K."/>
            <person name="Matsuzaki R."/>
            <person name="Mahakham W."/>
            <person name="Heman W."/>
            <person name="Sekimoto H."/>
            <person name="Kawachi M."/>
            <person name="Minakuchi Y."/>
            <person name="Toyoda A."/>
            <person name="Nozaki H."/>
        </authorList>
    </citation>
    <scope>NUCLEOTIDE SEQUENCE [LARGE SCALE GENOMIC DNA]</scope>
    <source>
        <strain evidence="4 5">NIES-4468</strain>
    </source>
</reference>
<feature type="compositionally biased region" description="Low complexity" evidence="1">
    <location>
        <begin position="391"/>
        <end position="407"/>
    </location>
</feature>
<feature type="region of interest" description="Disordered" evidence="1">
    <location>
        <begin position="63"/>
        <end position="96"/>
    </location>
</feature>
<dbReference type="InterPro" id="IPR007956">
    <property type="entry name" value="Malonyl_CoA_deC_C"/>
</dbReference>
<evidence type="ECO:0000256" key="1">
    <source>
        <dbReference type="SAM" id="MobiDB-lite"/>
    </source>
</evidence>
<gene>
    <name evidence="4" type="ORF">VaNZ11_003331</name>
</gene>
<dbReference type="Proteomes" id="UP001165090">
    <property type="component" value="Unassembled WGS sequence"/>
</dbReference>
<dbReference type="InterPro" id="IPR038351">
    <property type="entry name" value="MCD_N_sf"/>
</dbReference>
<feature type="compositionally biased region" description="Low complexity" evidence="1">
    <location>
        <begin position="272"/>
        <end position="281"/>
    </location>
</feature>
<comment type="caution">
    <text evidence="4">The sequence shown here is derived from an EMBL/GenBank/DDBJ whole genome shotgun (WGS) entry which is preliminary data.</text>
</comment>
<dbReference type="Gene3D" id="1.20.140.90">
    <property type="entry name" value="Malonyl-CoA decarboxylase, oligemerization domain"/>
    <property type="match status" value="1"/>
</dbReference>
<feature type="compositionally biased region" description="Gly residues" evidence="1">
    <location>
        <begin position="516"/>
        <end position="527"/>
    </location>
</feature>
<feature type="domain" description="Malonyl-CoA decarboxylase C-terminal" evidence="2">
    <location>
        <begin position="187"/>
        <end position="374"/>
    </location>
</feature>
<name>A0ABQ5RTY1_9CHLO</name>
<evidence type="ECO:0000259" key="2">
    <source>
        <dbReference type="Pfam" id="PF05292"/>
    </source>
</evidence>